<feature type="compositionally biased region" description="Low complexity" evidence="1">
    <location>
        <begin position="192"/>
        <end position="210"/>
    </location>
</feature>
<name>A0ABU5U4J2_9CYAN</name>
<feature type="compositionally biased region" description="Basic and acidic residues" evidence="1">
    <location>
        <begin position="181"/>
        <end position="190"/>
    </location>
</feature>
<evidence type="ECO:0000256" key="1">
    <source>
        <dbReference type="SAM" id="MobiDB-lite"/>
    </source>
</evidence>
<dbReference type="Proteomes" id="UP001301728">
    <property type="component" value="Unassembled WGS sequence"/>
</dbReference>
<reference evidence="2 3" key="1">
    <citation type="submission" date="2023-12" db="EMBL/GenBank/DDBJ databases">
        <title>Baltic Sea Cyanobacteria.</title>
        <authorList>
            <person name="Delbaje E."/>
            <person name="Fewer D.P."/>
            <person name="Shishido T.K."/>
        </authorList>
    </citation>
    <scope>NUCLEOTIDE SEQUENCE [LARGE SCALE GENOMIC DNA]</scope>
    <source>
        <strain evidence="2 3">CCNP 1315</strain>
    </source>
</reference>
<keyword evidence="3" id="KW-1185">Reference proteome</keyword>
<evidence type="ECO:0000313" key="2">
    <source>
        <dbReference type="EMBL" id="MEA5522113.1"/>
    </source>
</evidence>
<proteinExistence type="predicted"/>
<dbReference type="EMBL" id="JAYGHT010000146">
    <property type="protein sequence ID" value="MEA5522113.1"/>
    <property type="molecule type" value="Genomic_DNA"/>
</dbReference>
<comment type="caution">
    <text evidence="2">The sequence shown here is derived from an EMBL/GenBank/DDBJ whole genome shotgun (WGS) entry which is preliminary data.</text>
</comment>
<feature type="region of interest" description="Disordered" evidence="1">
    <location>
        <begin position="179"/>
        <end position="210"/>
    </location>
</feature>
<accession>A0ABU5U4J2</accession>
<protein>
    <submittedName>
        <fullName evidence="2">Uncharacterized protein</fullName>
    </submittedName>
</protein>
<organism evidence="2 3">
    <name type="scientific">Limnoraphis robusta CCNP1315</name>
    <dbReference type="NCBI Taxonomy" id="3110306"/>
    <lineage>
        <taxon>Bacteria</taxon>
        <taxon>Bacillati</taxon>
        <taxon>Cyanobacteriota</taxon>
        <taxon>Cyanophyceae</taxon>
        <taxon>Oscillatoriophycideae</taxon>
        <taxon>Oscillatoriales</taxon>
        <taxon>Sirenicapillariaceae</taxon>
        <taxon>Limnoraphis</taxon>
    </lineage>
</organism>
<sequence>MKKSYFIVIDNLDLPESKRSGFLVQLEGGGRSSSDREKARQIIEELWMDGKLPDCFENGLSEDNIIMARTKKEPDRELLPIEEAGNRLIELIELVALKAQAKQEYSAISSMVEKIFKGRENELTDEEIAQAQDGKTVRTVISSLTKAIADVEITRKQCAEQSELIMGIIQMGQDGNYSVKSSEEVIKEADDSTPSDNKNNSTKTTKATAK</sequence>
<gene>
    <name evidence="2" type="ORF">VB854_24540</name>
</gene>
<dbReference type="RefSeq" id="WP_323272510.1">
    <property type="nucleotide sequence ID" value="NZ_JAYGHT010000146.1"/>
</dbReference>
<evidence type="ECO:0000313" key="3">
    <source>
        <dbReference type="Proteomes" id="UP001301728"/>
    </source>
</evidence>